<gene>
    <name evidence="2" type="ORF">WG66_12373</name>
</gene>
<dbReference type="InterPro" id="IPR058268">
    <property type="entry name" value="DUF7962"/>
</dbReference>
<organism evidence="2 3">
    <name type="scientific">Moniliophthora roreri</name>
    <name type="common">Frosty pod rot fungus</name>
    <name type="synonym">Monilia roreri</name>
    <dbReference type="NCBI Taxonomy" id="221103"/>
    <lineage>
        <taxon>Eukaryota</taxon>
        <taxon>Fungi</taxon>
        <taxon>Dikarya</taxon>
        <taxon>Basidiomycota</taxon>
        <taxon>Agaricomycotina</taxon>
        <taxon>Agaricomycetes</taxon>
        <taxon>Agaricomycetidae</taxon>
        <taxon>Agaricales</taxon>
        <taxon>Marasmiineae</taxon>
        <taxon>Marasmiaceae</taxon>
        <taxon>Moniliophthora</taxon>
    </lineage>
</organism>
<dbReference type="InterPro" id="IPR036282">
    <property type="entry name" value="Glutathione-S-Trfase_C_sf"/>
</dbReference>
<dbReference type="AlphaFoldDB" id="A0A0W0FFA5"/>
<sequence length="331" mass="37112">MAAQPTVILYRYDISPFCWKADNILLLKGIPHKRVNVSLLLPRPEITDDLGLNYRRVPIMTIGNDIYCDTSLMIPVLERRFPNSKSIFPPRKGGGAPDTGLIRAFSKYFVDDAVLPAAVTLAPWEGADARVIEDRTRFLGGNVNLVQHMLAKRGKGVADLDAHLALVEEQVADGREWLFDTEGPSLADVAIHWVCEYFKDYDASLLDDKKFPCTLKWFERMSEHLETKRRGHQLWKGIDSETAGKEAAAGQFEPYDVRGFDERVAKWLGVERGQTVSIAPAGDGLPYNAKDYSTIGKLVSLNTEEICVEIEGKLGTFRCHFPRLGYTVKPL</sequence>
<dbReference type="Pfam" id="PF25907">
    <property type="entry name" value="DUF7962"/>
    <property type="match status" value="1"/>
</dbReference>
<evidence type="ECO:0000313" key="3">
    <source>
        <dbReference type="Proteomes" id="UP000054988"/>
    </source>
</evidence>
<feature type="domain" description="GST N-terminal" evidence="1">
    <location>
        <begin position="5"/>
        <end position="85"/>
    </location>
</feature>
<dbReference type="InterPro" id="IPR036249">
    <property type="entry name" value="Thioredoxin-like_sf"/>
</dbReference>
<evidence type="ECO:0000259" key="1">
    <source>
        <dbReference type="PROSITE" id="PS50404"/>
    </source>
</evidence>
<proteinExistence type="predicted"/>
<dbReference type="eggNOG" id="ENOG502S2Q4">
    <property type="taxonomic scope" value="Eukaryota"/>
</dbReference>
<dbReference type="SUPFAM" id="SSF52833">
    <property type="entry name" value="Thioredoxin-like"/>
    <property type="match status" value="1"/>
</dbReference>
<dbReference type="Gene3D" id="3.40.30.110">
    <property type="match status" value="2"/>
</dbReference>
<comment type="caution">
    <text evidence="2">The sequence shown here is derived from an EMBL/GenBank/DDBJ whole genome shotgun (WGS) entry which is preliminary data.</text>
</comment>
<name>A0A0W0FFA5_MONRR</name>
<dbReference type="Proteomes" id="UP000054988">
    <property type="component" value="Unassembled WGS sequence"/>
</dbReference>
<protein>
    <recommendedName>
        <fullName evidence="1">GST N-terminal domain-containing protein</fullName>
    </recommendedName>
</protein>
<dbReference type="PROSITE" id="PS50404">
    <property type="entry name" value="GST_NTER"/>
    <property type="match status" value="1"/>
</dbReference>
<dbReference type="InterPro" id="IPR004045">
    <property type="entry name" value="Glutathione_S-Trfase_N"/>
</dbReference>
<dbReference type="Pfam" id="PF13417">
    <property type="entry name" value="GST_N_3"/>
    <property type="match status" value="1"/>
</dbReference>
<dbReference type="Gene3D" id="1.20.1050.10">
    <property type="match status" value="1"/>
</dbReference>
<dbReference type="SUPFAM" id="SSF47616">
    <property type="entry name" value="GST C-terminal domain-like"/>
    <property type="match status" value="1"/>
</dbReference>
<dbReference type="EMBL" id="LATX01002019">
    <property type="protein sequence ID" value="KTB35039.1"/>
    <property type="molecule type" value="Genomic_DNA"/>
</dbReference>
<dbReference type="CDD" id="cd00299">
    <property type="entry name" value="GST_C_family"/>
    <property type="match status" value="1"/>
</dbReference>
<evidence type="ECO:0000313" key="2">
    <source>
        <dbReference type="EMBL" id="KTB35039.1"/>
    </source>
</evidence>
<accession>A0A0W0FFA5</accession>
<reference evidence="2 3" key="1">
    <citation type="submission" date="2015-12" db="EMBL/GenBank/DDBJ databases">
        <title>Draft genome sequence of Moniliophthora roreri, the causal agent of frosty pod rot of cacao.</title>
        <authorList>
            <person name="Aime M.C."/>
            <person name="Diaz-Valderrama J.R."/>
            <person name="Kijpornyongpan T."/>
            <person name="Phillips-Mora W."/>
        </authorList>
    </citation>
    <scope>NUCLEOTIDE SEQUENCE [LARGE SCALE GENOMIC DNA]</scope>
    <source>
        <strain evidence="2 3">MCA 2952</strain>
    </source>
</reference>